<evidence type="ECO:0000313" key="2">
    <source>
        <dbReference type="EMBL" id="CAG6639515.1"/>
    </source>
</evidence>
<reference evidence="2" key="1">
    <citation type="submission" date="2021-05" db="EMBL/GenBank/DDBJ databases">
        <authorList>
            <person name="Alioto T."/>
            <person name="Alioto T."/>
            <person name="Gomez Garrido J."/>
        </authorList>
    </citation>
    <scope>NUCLEOTIDE SEQUENCE</scope>
</reference>
<name>A0A8D8VZN0_9HEMI</name>
<keyword evidence="1" id="KW-0812">Transmembrane</keyword>
<proteinExistence type="predicted"/>
<dbReference type="EMBL" id="HBUF01107587">
    <property type="protein sequence ID" value="CAG6639511.1"/>
    <property type="molecule type" value="Transcribed_RNA"/>
</dbReference>
<keyword evidence="1" id="KW-0472">Membrane</keyword>
<protein>
    <submittedName>
        <fullName evidence="2">Uncharacterized protein</fullName>
    </submittedName>
</protein>
<dbReference type="EMBL" id="HBUF01107588">
    <property type="protein sequence ID" value="CAG6639515.1"/>
    <property type="molecule type" value="Transcribed_RNA"/>
</dbReference>
<sequence>MTSQRGIAHAQYIIYLCIWPFTCLFIHISQPFSPLLFEFALCLVFLRSTRRIDDGEIQVNPLTPCIFPYISRLCRYSMISISMLHWSHFSFLLLSTDWGSLFSLNVKTMLFSNRPEAVSIPVLPVG</sequence>
<feature type="transmembrane region" description="Helical" evidence="1">
    <location>
        <begin position="12"/>
        <end position="29"/>
    </location>
</feature>
<dbReference type="AlphaFoldDB" id="A0A8D8VZN0"/>
<evidence type="ECO:0000256" key="1">
    <source>
        <dbReference type="SAM" id="Phobius"/>
    </source>
</evidence>
<organism evidence="2">
    <name type="scientific">Cacopsylla melanoneura</name>
    <dbReference type="NCBI Taxonomy" id="428564"/>
    <lineage>
        <taxon>Eukaryota</taxon>
        <taxon>Metazoa</taxon>
        <taxon>Ecdysozoa</taxon>
        <taxon>Arthropoda</taxon>
        <taxon>Hexapoda</taxon>
        <taxon>Insecta</taxon>
        <taxon>Pterygota</taxon>
        <taxon>Neoptera</taxon>
        <taxon>Paraneoptera</taxon>
        <taxon>Hemiptera</taxon>
        <taxon>Sternorrhyncha</taxon>
        <taxon>Psylloidea</taxon>
        <taxon>Psyllidae</taxon>
        <taxon>Psyllinae</taxon>
        <taxon>Cacopsylla</taxon>
    </lineage>
</organism>
<keyword evidence="1" id="KW-1133">Transmembrane helix</keyword>
<accession>A0A8D8VZN0</accession>